<proteinExistence type="predicted"/>
<protein>
    <submittedName>
        <fullName evidence="1">Uncharacterized protein</fullName>
    </submittedName>
</protein>
<accession>X1MMT4</accession>
<organism evidence="1">
    <name type="scientific">marine sediment metagenome</name>
    <dbReference type="NCBI Taxonomy" id="412755"/>
    <lineage>
        <taxon>unclassified sequences</taxon>
        <taxon>metagenomes</taxon>
        <taxon>ecological metagenomes</taxon>
    </lineage>
</organism>
<dbReference type="EMBL" id="BARV01022335">
    <property type="protein sequence ID" value="GAI19366.1"/>
    <property type="molecule type" value="Genomic_DNA"/>
</dbReference>
<gene>
    <name evidence="1" type="ORF">S06H3_36842</name>
</gene>
<reference evidence="1" key="1">
    <citation type="journal article" date="2014" name="Front. Microbiol.">
        <title>High frequency of phylogenetically diverse reductive dehalogenase-homologous genes in deep subseafloor sedimentary metagenomes.</title>
        <authorList>
            <person name="Kawai M."/>
            <person name="Futagami T."/>
            <person name="Toyoda A."/>
            <person name="Takaki Y."/>
            <person name="Nishi S."/>
            <person name="Hori S."/>
            <person name="Arai W."/>
            <person name="Tsubouchi T."/>
            <person name="Morono Y."/>
            <person name="Uchiyama I."/>
            <person name="Ito T."/>
            <person name="Fujiyama A."/>
            <person name="Inagaki F."/>
            <person name="Takami H."/>
        </authorList>
    </citation>
    <scope>NUCLEOTIDE SEQUENCE</scope>
    <source>
        <strain evidence="1">Expedition CK06-06</strain>
    </source>
</reference>
<evidence type="ECO:0000313" key="1">
    <source>
        <dbReference type="EMBL" id="GAI19366.1"/>
    </source>
</evidence>
<dbReference type="AlphaFoldDB" id="X1MMT4"/>
<sequence length="79" mass="9390">MCFGPFKKKTEEKPDWITQSRAEVAQDERDAAAIHYTYMQLIEDGTWPEDSIAGGYDHHEYWWIKHLEAAWYTENPEVK</sequence>
<name>X1MMT4_9ZZZZ</name>
<comment type="caution">
    <text evidence="1">The sequence shown here is derived from an EMBL/GenBank/DDBJ whole genome shotgun (WGS) entry which is preliminary data.</text>
</comment>